<keyword evidence="2" id="KW-0238">DNA-binding</keyword>
<dbReference type="InterPro" id="IPR008920">
    <property type="entry name" value="TF_FadR/GntR_C"/>
</dbReference>
<reference evidence="6 7" key="1">
    <citation type="submission" date="2024-08" db="EMBL/GenBank/DDBJ databases">
        <title>Genome mining of Saccharopolyspora cebuensis PGLac3 from Nigerian medicinal plant.</title>
        <authorList>
            <person name="Ezeobiora C.E."/>
            <person name="Igbokwe N.H."/>
            <person name="Amin D.H."/>
            <person name="Mendie U.E."/>
        </authorList>
    </citation>
    <scope>NUCLEOTIDE SEQUENCE [LARGE SCALE GENOMIC DNA]</scope>
    <source>
        <strain evidence="6 7">PGLac3</strain>
    </source>
</reference>
<dbReference type="InterPro" id="IPR011711">
    <property type="entry name" value="GntR_C"/>
</dbReference>
<evidence type="ECO:0000256" key="1">
    <source>
        <dbReference type="ARBA" id="ARBA00023015"/>
    </source>
</evidence>
<evidence type="ECO:0000256" key="3">
    <source>
        <dbReference type="ARBA" id="ARBA00023163"/>
    </source>
</evidence>
<dbReference type="PRINTS" id="PR00035">
    <property type="entry name" value="HTHGNTR"/>
</dbReference>
<dbReference type="EMBL" id="JBGEHV010000010">
    <property type="protein sequence ID" value="MEY8039289.1"/>
    <property type="molecule type" value="Genomic_DNA"/>
</dbReference>
<evidence type="ECO:0000259" key="5">
    <source>
        <dbReference type="PROSITE" id="PS50949"/>
    </source>
</evidence>
<dbReference type="SMART" id="SM00895">
    <property type="entry name" value="FCD"/>
    <property type="match status" value="1"/>
</dbReference>
<dbReference type="RefSeq" id="WP_345358133.1">
    <property type="nucleotide sequence ID" value="NZ_BAABII010000003.1"/>
</dbReference>
<dbReference type="InterPro" id="IPR000524">
    <property type="entry name" value="Tscrpt_reg_HTH_GntR"/>
</dbReference>
<dbReference type="SMART" id="SM00345">
    <property type="entry name" value="HTH_GNTR"/>
    <property type="match status" value="1"/>
</dbReference>
<organism evidence="6 7">
    <name type="scientific">Saccharopolyspora cebuensis</name>
    <dbReference type="NCBI Taxonomy" id="418759"/>
    <lineage>
        <taxon>Bacteria</taxon>
        <taxon>Bacillati</taxon>
        <taxon>Actinomycetota</taxon>
        <taxon>Actinomycetes</taxon>
        <taxon>Pseudonocardiales</taxon>
        <taxon>Pseudonocardiaceae</taxon>
        <taxon>Saccharopolyspora</taxon>
    </lineage>
</organism>
<proteinExistence type="predicted"/>
<evidence type="ECO:0000256" key="4">
    <source>
        <dbReference type="SAM" id="MobiDB-lite"/>
    </source>
</evidence>
<keyword evidence="7" id="KW-1185">Reference proteome</keyword>
<dbReference type="Gene3D" id="1.20.120.530">
    <property type="entry name" value="GntR ligand-binding domain-like"/>
    <property type="match status" value="1"/>
</dbReference>
<dbReference type="Gene3D" id="1.10.10.10">
    <property type="entry name" value="Winged helix-like DNA-binding domain superfamily/Winged helix DNA-binding domain"/>
    <property type="match status" value="1"/>
</dbReference>
<protein>
    <submittedName>
        <fullName evidence="6">FadR/GntR family transcriptional regulator</fullName>
    </submittedName>
</protein>
<feature type="compositionally biased region" description="Low complexity" evidence="4">
    <location>
        <begin position="11"/>
        <end position="21"/>
    </location>
</feature>
<dbReference type="Pfam" id="PF00392">
    <property type="entry name" value="GntR"/>
    <property type="match status" value="1"/>
</dbReference>
<dbReference type="PANTHER" id="PTHR43537">
    <property type="entry name" value="TRANSCRIPTIONAL REGULATOR, GNTR FAMILY"/>
    <property type="match status" value="1"/>
</dbReference>
<keyword evidence="1" id="KW-0805">Transcription regulation</keyword>
<dbReference type="SUPFAM" id="SSF48008">
    <property type="entry name" value="GntR ligand-binding domain-like"/>
    <property type="match status" value="1"/>
</dbReference>
<keyword evidence="3" id="KW-0804">Transcription</keyword>
<dbReference type="InterPro" id="IPR036390">
    <property type="entry name" value="WH_DNA-bd_sf"/>
</dbReference>
<comment type="caution">
    <text evidence="6">The sequence shown here is derived from an EMBL/GenBank/DDBJ whole genome shotgun (WGS) entry which is preliminary data.</text>
</comment>
<dbReference type="PANTHER" id="PTHR43537:SF54">
    <property type="entry name" value="TRANSCRIPTIONAL REGULATOR, GNTR FAMILY"/>
    <property type="match status" value="1"/>
</dbReference>
<name>A0ABV4CDV5_9PSEU</name>
<dbReference type="Proteomes" id="UP001564626">
    <property type="component" value="Unassembled WGS sequence"/>
</dbReference>
<dbReference type="Pfam" id="PF07729">
    <property type="entry name" value="FCD"/>
    <property type="match status" value="1"/>
</dbReference>
<feature type="region of interest" description="Disordered" evidence="4">
    <location>
        <begin position="1"/>
        <end position="21"/>
    </location>
</feature>
<dbReference type="CDD" id="cd07377">
    <property type="entry name" value="WHTH_GntR"/>
    <property type="match status" value="1"/>
</dbReference>
<accession>A0ABV4CDV5</accession>
<dbReference type="SUPFAM" id="SSF46785">
    <property type="entry name" value="Winged helix' DNA-binding domain"/>
    <property type="match status" value="1"/>
</dbReference>
<evidence type="ECO:0000313" key="6">
    <source>
        <dbReference type="EMBL" id="MEY8039289.1"/>
    </source>
</evidence>
<evidence type="ECO:0000313" key="7">
    <source>
        <dbReference type="Proteomes" id="UP001564626"/>
    </source>
</evidence>
<dbReference type="PROSITE" id="PS50949">
    <property type="entry name" value="HTH_GNTR"/>
    <property type="match status" value="1"/>
</dbReference>
<evidence type="ECO:0000256" key="2">
    <source>
        <dbReference type="ARBA" id="ARBA00023125"/>
    </source>
</evidence>
<gene>
    <name evidence="6" type="ORF">AB8O55_07755</name>
</gene>
<feature type="domain" description="HTH gntR-type" evidence="5">
    <location>
        <begin position="18"/>
        <end position="86"/>
    </location>
</feature>
<sequence length="244" mass="26494">MRAAETGASEPYPSTPYSSTLGPLSRRILDLIRERGLRSGDPMPTEVELIDVLAVSRNSVREALRSLRTLGIIEVRHGYGTVVGEPSLHVLSPSLVFRTVTTTSGVLDELRNLVEIRELIETGVVERLAGTVPESTLDALDELCDTMARSPLDPETDRAFHRRLYAEVDNPLVGQLIDVFWDAYHAGGAALDAPKGSETAQTLRRHRAIVAALRSGDGTAARSAMTDHFAEIKRRLDAACSAAP</sequence>
<dbReference type="InterPro" id="IPR036388">
    <property type="entry name" value="WH-like_DNA-bd_sf"/>
</dbReference>